<reference evidence="2" key="1">
    <citation type="submission" date="2017-07" db="EMBL/GenBank/DDBJ databases">
        <title>Leptospira spp. isolated from tropical soils.</title>
        <authorList>
            <person name="Thibeaux R."/>
            <person name="Iraola G."/>
            <person name="Ferres I."/>
            <person name="Bierque E."/>
            <person name="Girault D."/>
            <person name="Soupe-Gilbert M.-E."/>
            <person name="Picardeau M."/>
            <person name="Goarant C."/>
        </authorList>
    </citation>
    <scope>NUCLEOTIDE SEQUENCE [LARGE SCALE GENOMIC DNA]</scope>
    <source>
        <strain evidence="2">ATI7-C-A5</strain>
    </source>
</reference>
<keyword evidence="1" id="KW-0812">Transmembrane</keyword>
<keyword evidence="1" id="KW-0472">Membrane</keyword>
<protein>
    <submittedName>
        <fullName evidence="2">Uncharacterized protein</fullName>
    </submittedName>
</protein>
<feature type="transmembrane region" description="Helical" evidence="1">
    <location>
        <begin position="13"/>
        <end position="31"/>
    </location>
</feature>
<accession>A0A2N0BBN5</accession>
<organism evidence="2">
    <name type="scientific">Leptospira ellisii</name>
    <dbReference type="NCBI Taxonomy" id="2023197"/>
    <lineage>
        <taxon>Bacteria</taxon>
        <taxon>Pseudomonadati</taxon>
        <taxon>Spirochaetota</taxon>
        <taxon>Spirochaetia</taxon>
        <taxon>Leptospirales</taxon>
        <taxon>Leptospiraceae</taxon>
        <taxon>Leptospira</taxon>
    </lineage>
</organism>
<dbReference type="AlphaFoldDB" id="A0A2N0BBN5"/>
<accession>A0A2N0BNI2</accession>
<dbReference type="EMBL" id="NPEF01000036">
    <property type="protein sequence ID" value="PJZ93923.1"/>
    <property type="molecule type" value="Genomic_DNA"/>
</dbReference>
<proteinExistence type="predicted"/>
<comment type="caution">
    <text evidence="2">The sequence shown here is derived from an EMBL/GenBank/DDBJ whole genome shotgun (WGS) entry which is preliminary data.</text>
</comment>
<sequence length="59" mass="6855">MRGEHVRRKVLNIYAYYVFPFSLGILPIVSVRSHRSRTVNSPVPLFASRKMVSQNPLLR</sequence>
<gene>
    <name evidence="2" type="ORF">CH379_05245</name>
</gene>
<name>A0A2N0BBN5_9LEPT</name>
<evidence type="ECO:0000313" key="2">
    <source>
        <dbReference type="EMBL" id="PJZ93923.1"/>
    </source>
</evidence>
<keyword evidence="1" id="KW-1133">Transmembrane helix</keyword>
<evidence type="ECO:0000256" key="1">
    <source>
        <dbReference type="SAM" id="Phobius"/>
    </source>
</evidence>